<evidence type="ECO:0000256" key="1">
    <source>
        <dbReference type="SAM" id="MobiDB-lite"/>
    </source>
</evidence>
<organism evidence="2 3">
    <name type="scientific">Actinoallomurus spadix</name>
    <dbReference type="NCBI Taxonomy" id="79912"/>
    <lineage>
        <taxon>Bacteria</taxon>
        <taxon>Bacillati</taxon>
        <taxon>Actinomycetota</taxon>
        <taxon>Actinomycetes</taxon>
        <taxon>Streptosporangiales</taxon>
        <taxon>Thermomonosporaceae</taxon>
        <taxon>Actinoallomurus</taxon>
    </lineage>
</organism>
<evidence type="ECO:0000313" key="3">
    <source>
        <dbReference type="Proteomes" id="UP001501822"/>
    </source>
</evidence>
<comment type="caution">
    <text evidence="2">The sequence shown here is derived from an EMBL/GenBank/DDBJ whole genome shotgun (WGS) entry which is preliminary data.</text>
</comment>
<protein>
    <submittedName>
        <fullName evidence="2">Uncharacterized protein</fullName>
    </submittedName>
</protein>
<sequence>MVGAPTQGRATSDTATAWTGTPAVTNVVFRHAPRDHGRWSVQEGEARFEATAGVMGRL</sequence>
<dbReference type="EMBL" id="BAAABM010000037">
    <property type="protein sequence ID" value="GAA0345733.1"/>
    <property type="molecule type" value="Genomic_DNA"/>
</dbReference>
<proteinExistence type="predicted"/>
<gene>
    <name evidence="2" type="ORF">GCM10010151_39140</name>
</gene>
<evidence type="ECO:0000313" key="2">
    <source>
        <dbReference type="EMBL" id="GAA0345733.1"/>
    </source>
</evidence>
<feature type="region of interest" description="Disordered" evidence="1">
    <location>
        <begin position="1"/>
        <end position="21"/>
    </location>
</feature>
<dbReference type="Proteomes" id="UP001501822">
    <property type="component" value="Unassembled WGS sequence"/>
</dbReference>
<accession>A0ABN0WSL5</accession>
<name>A0ABN0WSL5_9ACTN</name>
<feature type="compositionally biased region" description="Polar residues" evidence="1">
    <location>
        <begin position="8"/>
        <end position="21"/>
    </location>
</feature>
<reference evidence="2 3" key="1">
    <citation type="journal article" date="2019" name="Int. J. Syst. Evol. Microbiol.">
        <title>The Global Catalogue of Microorganisms (GCM) 10K type strain sequencing project: providing services to taxonomists for standard genome sequencing and annotation.</title>
        <authorList>
            <consortium name="The Broad Institute Genomics Platform"/>
            <consortium name="The Broad Institute Genome Sequencing Center for Infectious Disease"/>
            <person name="Wu L."/>
            <person name="Ma J."/>
        </authorList>
    </citation>
    <scope>NUCLEOTIDE SEQUENCE [LARGE SCALE GENOMIC DNA]</scope>
    <source>
        <strain evidence="2 3">JCM 3146</strain>
    </source>
</reference>
<keyword evidence="3" id="KW-1185">Reference proteome</keyword>